<dbReference type="AlphaFoldDB" id="A0A1H8PS31"/>
<evidence type="ECO:0000313" key="1">
    <source>
        <dbReference type="EMBL" id="SEO44832.1"/>
    </source>
</evidence>
<dbReference type="EMBL" id="FODS01000005">
    <property type="protein sequence ID" value="SEO44832.1"/>
    <property type="molecule type" value="Genomic_DNA"/>
</dbReference>
<sequence>MTIVSDSLPVGIIVRRNPGITRWAKWAWHPVAVIPGAGPADWKEMRREGDAVEYHAATLSLDLFSSDTQGYLVALSSKTPSVYAVFRDELNPAARMPWKAELITANAYEGQGYAESGDGLVELVPMPLSLISWVRDFVHAHHVEEDFVKRKRDRTHTDLVEDGKGDPRIRQLSDVYRAPHNSVRGKS</sequence>
<evidence type="ECO:0008006" key="3">
    <source>
        <dbReference type="Google" id="ProtNLM"/>
    </source>
</evidence>
<evidence type="ECO:0000313" key="2">
    <source>
        <dbReference type="Proteomes" id="UP000198893"/>
    </source>
</evidence>
<dbReference type="Proteomes" id="UP000198893">
    <property type="component" value="Unassembled WGS sequence"/>
</dbReference>
<gene>
    <name evidence="1" type="ORF">SAMN04490248_105122</name>
</gene>
<name>A0A1H8PS31_9RHOB</name>
<dbReference type="STRING" id="569882.SAMN04490248_105122"/>
<reference evidence="1 2" key="1">
    <citation type="submission" date="2016-10" db="EMBL/GenBank/DDBJ databases">
        <authorList>
            <person name="de Groot N.N."/>
        </authorList>
    </citation>
    <scope>NUCLEOTIDE SEQUENCE [LARGE SCALE GENOMIC DNA]</scope>
    <source>
        <strain evidence="1 2">DSM 27842</strain>
    </source>
</reference>
<protein>
    <recommendedName>
        <fullName evidence="3">Molybdopterin-guanine dinucleotide biosynthesis protein A</fullName>
    </recommendedName>
</protein>
<dbReference type="Pfam" id="PF11749">
    <property type="entry name" value="DUF3305"/>
    <property type="match status" value="1"/>
</dbReference>
<keyword evidence="2" id="KW-1185">Reference proteome</keyword>
<proteinExistence type="predicted"/>
<dbReference type="OrthoDB" id="7271084at2"/>
<accession>A0A1H8PS31</accession>
<dbReference type="RefSeq" id="WP_093116625.1">
    <property type="nucleotide sequence ID" value="NZ_FODS01000005.1"/>
</dbReference>
<organism evidence="1 2">
    <name type="scientific">Salinihabitans flavidus</name>
    <dbReference type="NCBI Taxonomy" id="569882"/>
    <lineage>
        <taxon>Bacteria</taxon>
        <taxon>Pseudomonadati</taxon>
        <taxon>Pseudomonadota</taxon>
        <taxon>Alphaproteobacteria</taxon>
        <taxon>Rhodobacterales</taxon>
        <taxon>Roseobacteraceae</taxon>
        <taxon>Salinihabitans</taxon>
    </lineage>
</organism>
<dbReference type="InterPro" id="IPR021736">
    <property type="entry name" value="DUF3305"/>
</dbReference>